<dbReference type="EMBL" id="UINC01163170">
    <property type="protein sequence ID" value="SVD63330.1"/>
    <property type="molecule type" value="Genomic_DNA"/>
</dbReference>
<gene>
    <name evidence="1" type="ORF">METZ01_LOCUS416184</name>
</gene>
<proteinExistence type="predicted"/>
<organism evidence="1">
    <name type="scientific">marine metagenome</name>
    <dbReference type="NCBI Taxonomy" id="408172"/>
    <lineage>
        <taxon>unclassified sequences</taxon>
        <taxon>metagenomes</taxon>
        <taxon>ecological metagenomes</taxon>
    </lineage>
</organism>
<dbReference type="AlphaFoldDB" id="A0A382WXP6"/>
<accession>A0A382WXP6</accession>
<reference evidence="1" key="1">
    <citation type="submission" date="2018-05" db="EMBL/GenBank/DDBJ databases">
        <authorList>
            <person name="Lanie J.A."/>
            <person name="Ng W.-L."/>
            <person name="Kazmierczak K.M."/>
            <person name="Andrzejewski T.M."/>
            <person name="Davidsen T.M."/>
            <person name="Wayne K.J."/>
            <person name="Tettelin H."/>
            <person name="Glass J.I."/>
            <person name="Rusch D."/>
            <person name="Podicherti R."/>
            <person name="Tsui H.-C.T."/>
            <person name="Winkler M.E."/>
        </authorList>
    </citation>
    <scope>NUCLEOTIDE SEQUENCE</scope>
</reference>
<evidence type="ECO:0000313" key="1">
    <source>
        <dbReference type="EMBL" id="SVD63330.1"/>
    </source>
</evidence>
<sequence length="36" mass="4046">MSKRHAALLILDAPDDPEEGFSERVVGMTVRDIKTF</sequence>
<protein>
    <submittedName>
        <fullName evidence="1">Uncharacterized protein</fullName>
    </submittedName>
</protein>
<name>A0A382WXP6_9ZZZZ</name>